<dbReference type="SUPFAM" id="SSF52833">
    <property type="entry name" value="Thioredoxin-like"/>
    <property type="match status" value="1"/>
</dbReference>
<dbReference type="InterPro" id="IPR014025">
    <property type="entry name" value="Glutaredoxin_subgr"/>
</dbReference>
<dbReference type="GO" id="GO:0045454">
    <property type="term" value="P:cell redox homeostasis"/>
    <property type="evidence" value="ECO:0007669"/>
    <property type="project" value="InterPro"/>
</dbReference>
<dbReference type="Pfam" id="PF00462">
    <property type="entry name" value="Glutaredoxin"/>
    <property type="match status" value="1"/>
</dbReference>
<comment type="similarity">
    <text evidence="2 5">Belongs to the glutaredoxin family.</text>
</comment>
<dbReference type="EMBL" id="QFQS01000002">
    <property type="protein sequence ID" value="PZQ97733.1"/>
    <property type="molecule type" value="Genomic_DNA"/>
</dbReference>
<evidence type="ECO:0000256" key="1">
    <source>
        <dbReference type="ARBA" id="ARBA00002549"/>
    </source>
</evidence>
<keyword evidence="5" id="KW-0963">Cytoplasm</keyword>
<dbReference type="PRINTS" id="PR00160">
    <property type="entry name" value="GLUTAREDOXIN"/>
</dbReference>
<dbReference type="GO" id="GO:0005737">
    <property type="term" value="C:cytoplasm"/>
    <property type="evidence" value="ECO:0007669"/>
    <property type="project" value="TreeGrafter"/>
</dbReference>
<name>A0A2W5U315_CERSP</name>
<evidence type="ECO:0000259" key="6">
    <source>
        <dbReference type="Pfam" id="PF00462"/>
    </source>
</evidence>
<evidence type="ECO:0000256" key="3">
    <source>
        <dbReference type="ARBA" id="ARBA00022448"/>
    </source>
</evidence>
<sequence length="85" mass="9255">MKSVEIYTTPICGYCHAAKRLLTQKGVAFTEVDVSRDPDQRARMTARSNGGRTVPQIFAGDTHLGGCDDLYALERAGKLDPLLAD</sequence>
<evidence type="ECO:0000256" key="4">
    <source>
        <dbReference type="ARBA" id="ARBA00022982"/>
    </source>
</evidence>
<dbReference type="InterPro" id="IPR011900">
    <property type="entry name" value="GRX_bact"/>
</dbReference>
<protein>
    <recommendedName>
        <fullName evidence="5">Glutaredoxin</fullName>
    </recommendedName>
</protein>
<proteinExistence type="inferred from homology"/>
<dbReference type="CDD" id="cd03418">
    <property type="entry name" value="GRX_GRXb_1_3_like"/>
    <property type="match status" value="1"/>
</dbReference>
<dbReference type="PANTHER" id="PTHR45694:SF18">
    <property type="entry name" value="GLUTAREDOXIN-1-RELATED"/>
    <property type="match status" value="1"/>
</dbReference>
<gene>
    <name evidence="7" type="primary">grxC</name>
    <name evidence="7" type="ORF">DI533_11230</name>
</gene>
<comment type="function">
    <text evidence="1 5">Has a glutathione-disulfide oxidoreductase activity in the presence of NADPH and glutathione reductase. Reduces low molecular weight disulfides and proteins.</text>
</comment>
<evidence type="ECO:0000256" key="2">
    <source>
        <dbReference type="ARBA" id="ARBA00007787"/>
    </source>
</evidence>
<evidence type="ECO:0000313" key="8">
    <source>
        <dbReference type="Proteomes" id="UP000248975"/>
    </source>
</evidence>
<keyword evidence="3 5" id="KW-0813">Transport</keyword>
<dbReference type="GO" id="GO:0034599">
    <property type="term" value="P:cellular response to oxidative stress"/>
    <property type="evidence" value="ECO:0007669"/>
    <property type="project" value="TreeGrafter"/>
</dbReference>
<keyword evidence="4 5" id="KW-0249">Electron transport</keyword>
<dbReference type="InterPro" id="IPR002109">
    <property type="entry name" value="Glutaredoxin"/>
</dbReference>
<dbReference type="PANTHER" id="PTHR45694">
    <property type="entry name" value="GLUTAREDOXIN 2"/>
    <property type="match status" value="1"/>
</dbReference>
<organism evidence="7 8">
    <name type="scientific">Cereibacter sphaeroides</name>
    <name type="common">Rhodobacter sphaeroides</name>
    <dbReference type="NCBI Taxonomy" id="1063"/>
    <lineage>
        <taxon>Bacteria</taxon>
        <taxon>Pseudomonadati</taxon>
        <taxon>Pseudomonadota</taxon>
        <taxon>Alphaproteobacteria</taxon>
        <taxon>Rhodobacterales</taxon>
        <taxon>Paracoccaceae</taxon>
        <taxon>Cereibacter</taxon>
    </lineage>
</organism>
<evidence type="ECO:0000313" key="7">
    <source>
        <dbReference type="EMBL" id="PZQ97733.1"/>
    </source>
</evidence>
<dbReference type="Proteomes" id="UP000248975">
    <property type="component" value="Unassembled WGS sequence"/>
</dbReference>
<dbReference type="Gene3D" id="3.40.30.10">
    <property type="entry name" value="Glutaredoxin"/>
    <property type="match status" value="1"/>
</dbReference>
<reference evidence="7 8" key="1">
    <citation type="submission" date="2017-08" db="EMBL/GenBank/DDBJ databases">
        <title>Infants hospitalized years apart are colonized by the same room-sourced microbial strains.</title>
        <authorList>
            <person name="Brooks B."/>
            <person name="Olm M.R."/>
            <person name="Firek B.A."/>
            <person name="Baker R."/>
            <person name="Thomas B.C."/>
            <person name="Morowitz M.J."/>
            <person name="Banfield J.F."/>
        </authorList>
    </citation>
    <scope>NUCLEOTIDE SEQUENCE [LARGE SCALE GENOMIC DNA]</scope>
    <source>
        <strain evidence="7">S2_003_000_R2_11</strain>
    </source>
</reference>
<dbReference type="PROSITE" id="PS51354">
    <property type="entry name" value="GLUTAREDOXIN_2"/>
    <property type="match status" value="1"/>
</dbReference>
<feature type="domain" description="Glutaredoxin" evidence="6">
    <location>
        <begin position="4"/>
        <end position="63"/>
    </location>
</feature>
<keyword evidence="5" id="KW-0676">Redox-active center</keyword>
<dbReference type="NCBIfam" id="TIGR02181">
    <property type="entry name" value="GRX_bact"/>
    <property type="match status" value="1"/>
</dbReference>
<evidence type="ECO:0000256" key="5">
    <source>
        <dbReference type="RuleBase" id="RU364065"/>
    </source>
</evidence>
<dbReference type="AlphaFoldDB" id="A0A2W5U315"/>
<dbReference type="GO" id="GO:0015038">
    <property type="term" value="F:glutathione disulfide oxidoreductase activity"/>
    <property type="evidence" value="ECO:0007669"/>
    <property type="project" value="UniProtKB-UniRule"/>
</dbReference>
<comment type="caution">
    <text evidence="7">The sequence shown here is derived from an EMBL/GenBank/DDBJ whole genome shotgun (WGS) entry which is preliminary data.</text>
</comment>
<dbReference type="InterPro" id="IPR036249">
    <property type="entry name" value="Thioredoxin-like_sf"/>
</dbReference>
<accession>A0A2W5U315</accession>